<comment type="caution">
    <text evidence="2">The sequence shown here is derived from an EMBL/GenBank/DDBJ whole genome shotgun (WGS) entry which is preliminary data.</text>
</comment>
<reference evidence="2" key="1">
    <citation type="submission" date="2018-01" db="EMBL/GenBank/DDBJ databases">
        <authorList>
            <person name="Clerissi C."/>
        </authorList>
    </citation>
    <scope>NUCLEOTIDE SEQUENCE</scope>
    <source>
        <strain evidence="2">Cupriavidus taiwanensis LMG 19430</strain>
    </source>
</reference>
<dbReference type="EMBL" id="OFSN01000010">
    <property type="protein sequence ID" value="SOY62353.1"/>
    <property type="molecule type" value="Genomic_DNA"/>
</dbReference>
<sequence>MPAGRRARRGGHFLPFPPFRHPRNPPFVNHITFPPRPGPARPPSGGIIDCQVKHRSNA</sequence>
<feature type="region of interest" description="Disordered" evidence="1">
    <location>
        <begin position="1"/>
        <end position="21"/>
    </location>
</feature>
<feature type="compositionally biased region" description="Basic residues" evidence="1">
    <location>
        <begin position="1"/>
        <end position="11"/>
    </location>
</feature>
<protein>
    <submittedName>
        <fullName evidence="2">Uncharacterized protein</fullName>
    </submittedName>
</protein>
<gene>
    <name evidence="2" type="ORF">CBM2586_A50598</name>
</gene>
<feature type="region of interest" description="Disordered" evidence="1">
    <location>
        <begin position="34"/>
        <end position="58"/>
    </location>
</feature>
<proteinExistence type="predicted"/>
<evidence type="ECO:0000256" key="1">
    <source>
        <dbReference type="SAM" id="MobiDB-lite"/>
    </source>
</evidence>
<evidence type="ECO:0000313" key="2">
    <source>
        <dbReference type="EMBL" id="SOY62353.1"/>
    </source>
</evidence>
<dbReference type="AlphaFoldDB" id="A0A375C3W8"/>
<organism evidence="2">
    <name type="scientific">Cupriavidus taiwanensis</name>
    <dbReference type="NCBI Taxonomy" id="164546"/>
    <lineage>
        <taxon>Bacteria</taxon>
        <taxon>Pseudomonadati</taxon>
        <taxon>Pseudomonadota</taxon>
        <taxon>Betaproteobacteria</taxon>
        <taxon>Burkholderiales</taxon>
        <taxon>Burkholderiaceae</taxon>
        <taxon>Cupriavidus</taxon>
    </lineage>
</organism>
<dbReference type="Proteomes" id="UP000257016">
    <property type="component" value="Unassembled WGS sequence"/>
</dbReference>
<accession>A0A375C3W8</accession>
<name>A0A375C3W8_9BURK</name>